<keyword evidence="9" id="KW-1185">Reference proteome</keyword>
<dbReference type="Pfam" id="PF02816">
    <property type="entry name" value="Alpha_kinase"/>
    <property type="match status" value="1"/>
</dbReference>
<keyword evidence="1" id="KW-0723">Serine/threonine-protein kinase</keyword>
<accession>A0AAW0AWR7</accession>
<dbReference type="CDD" id="cd04515">
    <property type="entry name" value="Alpha_kinase"/>
    <property type="match status" value="1"/>
</dbReference>
<dbReference type="SMART" id="SM00811">
    <property type="entry name" value="Alpha_kinase"/>
    <property type="match status" value="1"/>
</dbReference>
<dbReference type="Gene3D" id="3.20.200.10">
    <property type="entry name" value="MHCK/EF2 kinase"/>
    <property type="match status" value="1"/>
</dbReference>
<dbReference type="InterPro" id="IPR051852">
    <property type="entry name" value="Alpha-type_PK"/>
</dbReference>
<evidence type="ECO:0000313" key="9">
    <source>
        <dbReference type="Proteomes" id="UP001362999"/>
    </source>
</evidence>
<dbReference type="PROSITE" id="PS51158">
    <property type="entry name" value="ALPHA_KINASE"/>
    <property type="match status" value="1"/>
</dbReference>
<keyword evidence="5" id="KW-0067">ATP-binding</keyword>
<gene>
    <name evidence="8" type="ORF">R3P38DRAFT_2984985</name>
</gene>
<evidence type="ECO:0000256" key="2">
    <source>
        <dbReference type="ARBA" id="ARBA00022679"/>
    </source>
</evidence>
<proteinExistence type="predicted"/>
<evidence type="ECO:0000256" key="1">
    <source>
        <dbReference type="ARBA" id="ARBA00022527"/>
    </source>
</evidence>
<evidence type="ECO:0000259" key="7">
    <source>
        <dbReference type="PROSITE" id="PS51158"/>
    </source>
</evidence>
<keyword evidence="2" id="KW-0808">Transferase</keyword>
<dbReference type="AlphaFoldDB" id="A0AAW0AWR7"/>
<evidence type="ECO:0000256" key="6">
    <source>
        <dbReference type="SAM" id="MobiDB-lite"/>
    </source>
</evidence>
<keyword evidence="3" id="KW-0547">Nucleotide-binding</keyword>
<dbReference type="PANTHER" id="PTHR45992">
    <property type="entry name" value="EUKARYOTIC ELONGATION FACTOR 2 KINASE-RELATED"/>
    <property type="match status" value="1"/>
</dbReference>
<sequence length="497" mass="54802">MFARTLQKGSLKSSGGTLSAPIGNAKGMARQITVYLVPATSNTRTDASRMLGNATRAFPEDTPMEDVMTHLLRHWNLDWEKDSAESLTPEHISLRLFGNVGIQPHSTAGSLGNFFSIHDRIYGNNPKKMLQGPPTLKLPSPAIYLEGLILVKEYEDQTGARAPYFVHTEKEIRKRKLSATTGNVTSVVKRTRSQLPSHVFTPLRSEIGDLPGFSKVLFLFATVSVARDGAVNIIWPDSTATPVACTLQDTPLGQGKTKKVFKAIYDGMPWVAKRFFDIGTGEEQVEIHENSKFLIQEITRLAKSGYYLEHFVAEAKQRGVSIDETISVTDFKLGIEVVQDGASPSLASGVSLDRYQDANTNSNSKLLWLFEPRRSARVDHWSGTNDYPAWHHKKLGSTLNAFTHYVYHLTQESIVLADLQTSTAVNEHGDGLNVLFDMMTHTSNGASGVGDHGQEGIDTFVQSHECVDRCDGLGLSKEGFTKALKESGESDEEEEDQ</sequence>
<reference evidence="8 9" key="1">
    <citation type="journal article" date="2024" name="J Genomics">
        <title>Draft genome sequencing and assembly of Favolaschia claudopus CIRM-BRFM 2984 isolated from oak limbs.</title>
        <authorList>
            <person name="Navarro D."/>
            <person name="Drula E."/>
            <person name="Chaduli D."/>
            <person name="Cazenave R."/>
            <person name="Ahrendt S."/>
            <person name="Wang J."/>
            <person name="Lipzen A."/>
            <person name="Daum C."/>
            <person name="Barry K."/>
            <person name="Grigoriev I.V."/>
            <person name="Favel A."/>
            <person name="Rosso M.N."/>
            <person name="Martin F."/>
        </authorList>
    </citation>
    <scope>NUCLEOTIDE SEQUENCE [LARGE SCALE GENOMIC DNA]</scope>
    <source>
        <strain evidence="8 9">CIRM-BRFM 2984</strain>
    </source>
</reference>
<dbReference type="GO" id="GO:0004674">
    <property type="term" value="F:protein serine/threonine kinase activity"/>
    <property type="evidence" value="ECO:0007669"/>
    <property type="project" value="UniProtKB-KW"/>
</dbReference>
<evidence type="ECO:0000256" key="4">
    <source>
        <dbReference type="ARBA" id="ARBA00022777"/>
    </source>
</evidence>
<feature type="domain" description="Alpha-type protein kinase" evidence="7">
    <location>
        <begin position="227"/>
        <end position="478"/>
    </location>
</feature>
<name>A0AAW0AWR7_9AGAR</name>
<comment type="caution">
    <text evidence="8">The sequence shown here is derived from an EMBL/GenBank/DDBJ whole genome shotgun (WGS) entry which is preliminary data.</text>
</comment>
<dbReference type="InterPro" id="IPR004166">
    <property type="entry name" value="a-kinase_dom"/>
</dbReference>
<dbReference type="InterPro" id="IPR011009">
    <property type="entry name" value="Kinase-like_dom_sf"/>
</dbReference>
<feature type="region of interest" description="Disordered" evidence="6">
    <location>
        <begin position="1"/>
        <end position="22"/>
    </location>
</feature>
<evidence type="ECO:0000256" key="5">
    <source>
        <dbReference type="ARBA" id="ARBA00022840"/>
    </source>
</evidence>
<keyword evidence="4 8" id="KW-0418">Kinase</keyword>
<feature type="compositionally biased region" description="Low complexity" evidence="6">
    <location>
        <begin position="1"/>
        <end position="19"/>
    </location>
</feature>
<dbReference type="Proteomes" id="UP001362999">
    <property type="component" value="Unassembled WGS sequence"/>
</dbReference>
<dbReference type="SUPFAM" id="SSF56112">
    <property type="entry name" value="Protein kinase-like (PK-like)"/>
    <property type="match status" value="1"/>
</dbReference>
<evidence type="ECO:0000256" key="3">
    <source>
        <dbReference type="ARBA" id="ARBA00022741"/>
    </source>
</evidence>
<dbReference type="EMBL" id="JAWWNJ010000047">
    <property type="protein sequence ID" value="KAK7017699.1"/>
    <property type="molecule type" value="Genomic_DNA"/>
</dbReference>
<protein>
    <submittedName>
        <fullName evidence="8">Kinase-like domain-containing protein</fullName>
    </submittedName>
</protein>
<evidence type="ECO:0000313" key="8">
    <source>
        <dbReference type="EMBL" id="KAK7017699.1"/>
    </source>
</evidence>
<organism evidence="8 9">
    <name type="scientific">Favolaschia claudopus</name>
    <dbReference type="NCBI Taxonomy" id="2862362"/>
    <lineage>
        <taxon>Eukaryota</taxon>
        <taxon>Fungi</taxon>
        <taxon>Dikarya</taxon>
        <taxon>Basidiomycota</taxon>
        <taxon>Agaricomycotina</taxon>
        <taxon>Agaricomycetes</taxon>
        <taxon>Agaricomycetidae</taxon>
        <taxon>Agaricales</taxon>
        <taxon>Marasmiineae</taxon>
        <taxon>Mycenaceae</taxon>
        <taxon>Favolaschia</taxon>
    </lineage>
</organism>
<dbReference type="GO" id="GO:0005524">
    <property type="term" value="F:ATP binding"/>
    <property type="evidence" value="ECO:0007669"/>
    <property type="project" value="UniProtKB-KW"/>
</dbReference>